<evidence type="ECO:0000256" key="1">
    <source>
        <dbReference type="SAM" id="Coils"/>
    </source>
</evidence>
<accession>A0A2Z6MRA4</accession>
<evidence type="ECO:0000313" key="2">
    <source>
        <dbReference type="EMBL" id="GAU27642.1"/>
    </source>
</evidence>
<name>A0A2Z6MRA4_TRISU</name>
<organism evidence="2 3">
    <name type="scientific">Trifolium subterraneum</name>
    <name type="common">Subterranean clover</name>
    <dbReference type="NCBI Taxonomy" id="3900"/>
    <lineage>
        <taxon>Eukaryota</taxon>
        <taxon>Viridiplantae</taxon>
        <taxon>Streptophyta</taxon>
        <taxon>Embryophyta</taxon>
        <taxon>Tracheophyta</taxon>
        <taxon>Spermatophyta</taxon>
        <taxon>Magnoliopsida</taxon>
        <taxon>eudicotyledons</taxon>
        <taxon>Gunneridae</taxon>
        <taxon>Pentapetalae</taxon>
        <taxon>rosids</taxon>
        <taxon>fabids</taxon>
        <taxon>Fabales</taxon>
        <taxon>Fabaceae</taxon>
        <taxon>Papilionoideae</taxon>
        <taxon>50 kb inversion clade</taxon>
        <taxon>NPAAA clade</taxon>
        <taxon>Hologalegina</taxon>
        <taxon>IRL clade</taxon>
        <taxon>Trifolieae</taxon>
        <taxon>Trifolium</taxon>
    </lineage>
</organism>
<feature type="coiled-coil region" evidence="1">
    <location>
        <begin position="56"/>
        <end position="133"/>
    </location>
</feature>
<evidence type="ECO:0000313" key="3">
    <source>
        <dbReference type="Proteomes" id="UP000242715"/>
    </source>
</evidence>
<dbReference type="EMBL" id="DF973360">
    <property type="protein sequence ID" value="GAU27642.1"/>
    <property type="molecule type" value="Genomic_DNA"/>
</dbReference>
<reference evidence="3" key="1">
    <citation type="journal article" date="2017" name="Front. Plant Sci.">
        <title>Climate Clever Clovers: New Paradigm to Reduce the Environmental Footprint of Ruminants by Breeding Low Methanogenic Forages Utilizing Haplotype Variation.</title>
        <authorList>
            <person name="Kaur P."/>
            <person name="Appels R."/>
            <person name="Bayer P.E."/>
            <person name="Keeble-Gagnere G."/>
            <person name="Wang J."/>
            <person name="Hirakawa H."/>
            <person name="Shirasawa K."/>
            <person name="Vercoe P."/>
            <person name="Stefanova K."/>
            <person name="Durmic Z."/>
            <person name="Nichols P."/>
            <person name="Revell C."/>
            <person name="Isobe S.N."/>
            <person name="Edwards D."/>
            <person name="Erskine W."/>
        </authorList>
    </citation>
    <scope>NUCLEOTIDE SEQUENCE [LARGE SCALE GENOMIC DNA]</scope>
    <source>
        <strain evidence="3">cv. Daliak</strain>
    </source>
</reference>
<proteinExistence type="predicted"/>
<keyword evidence="1" id="KW-0175">Coiled coil</keyword>
<sequence>MTLREILSEMDNVIARICRQREQDLEDAKNIHAANVTFRSKEDDVITAITLNEKECDSMRRKLDLKEKELSECEEKLKEKADKLKEKEKKYEVKVKALKEKRADVEKGLKNVLQQKEENLKLQQNEEEKLKNIKARTYNPE</sequence>
<dbReference type="AlphaFoldDB" id="A0A2Z6MRA4"/>
<keyword evidence="3" id="KW-1185">Reference proteome</keyword>
<protein>
    <submittedName>
        <fullName evidence="2">Uncharacterized protein</fullName>
    </submittedName>
</protein>
<dbReference type="Proteomes" id="UP000242715">
    <property type="component" value="Unassembled WGS sequence"/>
</dbReference>
<gene>
    <name evidence="2" type="ORF">TSUD_125880</name>
</gene>